<keyword evidence="2" id="KW-1133">Transmembrane helix</keyword>
<reference evidence="3 4" key="1">
    <citation type="journal article" date="2016" name="Genome Biol. Evol.">
        <title>Divergent and convergent evolution of fungal pathogenicity.</title>
        <authorList>
            <person name="Shang Y."/>
            <person name="Xiao G."/>
            <person name="Zheng P."/>
            <person name="Cen K."/>
            <person name="Zhan S."/>
            <person name="Wang C."/>
        </authorList>
    </citation>
    <scope>NUCLEOTIDE SEQUENCE [LARGE SCALE GENOMIC DNA]</scope>
    <source>
        <strain evidence="3 4">RCEF 264</strain>
    </source>
</reference>
<name>A0A167MB25_9HYPO</name>
<proteinExistence type="predicted"/>
<dbReference type="AlphaFoldDB" id="A0A167MB25"/>
<feature type="transmembrane region" description="Helical" evidence="2">
    <location>
        <begin position="238"/>
        <end position="255"/>
    </location>
</feature>
<comment type="caution">
    <text evidence="3">The sequence shown here is derived from an EMBL/GenBank/DDBJ whole genome shotgun (WGS) entry which is preliminary data.</text>
</comment>
<keyword evidence="2" id="KW-0472">Membrane</keyword>
<evidence type="ECO:0000256" key="1">
    <source>
        <dbReference type="SAM" id="MobiDB-lite"/>
    </source>
</evidence>
<dbReference type="PANTHER" id="PTHR37488">
    <property type="entry name" value="DUF1275 DOMAIN-CONTAINING PROTEIN"/>
    <property type="match status" value="1"/>
</dbReference>
<dbReference type="STRING" id="1081102.A0A167MB25"/>
<evidence type="ECO:0000256" key="2">
    <source>
        <dbReference type="SAM" id="Phobius"/>
    </source>
</evidence>
<protein>
    <recommendedName>
        <fullName evidence="5">DUF1275 domain containing protein</fullName>
    </recommendedName>
</protein>
<organism evidence="3 4">
    <name type="scientific">Niveomyces insectorum RCEF 264</name>
    <dbReference type="NCBI Taxonomy" id="1081102"/>
    <lineage>
        <taxon>Eukaryota</taxon>
        <taxon>Fungi</taxon>
        <taxon>Dikarya</taxon>
        <taxon>Ascomycota</taxon>
        <taxon>Pezizomycotina</taxon>
        <taxon>Sordariomycetes</taxon>
        <taxon>Hypocreomycetidae</taxon>
        <taxon>Hypocreales</taxon>
        <taxon>Cordycipitaceae</taxon>
        <taxon>Niveomyces</taxon>
    </lineage>
</organism>
<accession>A0A167MB25</accession>
<feature type="region of interest" description="Disordered" evidence="1">
    <location>
        <begin position="1"/>
        <end position="32"/>
    </location>
</feature>
<evidence type="ECO:0000313" key="3">
    <source>
        <dbReference type="EMBL" id="OAA54152.1"/>
    </source>
</evidence>
<evidence type="ECO:0000313" key="4">
    <source>
        <dbReference type="Proteomes" id="UP000076874"/>
    </source>
</evidence>
<gene>
    <name evidence="3" type="ORF">SPI_09086</name>
</gene>
<evidence type="ECO:0008006" key="5">
    <source>
        <dbReference type="Google" id="ProtNLM"/>
    </source>
</evidence>
<dbReference type="OrthoDB" id="5288586at2759"/>
<feature type="transmembrane region" description="Helical" evidence="2">
    <location>
        <begin position="213"/>
        <end position="232"/>
    </location>
</feature>
<dbReference type="PANTHER" id="PTHR37488:SF1">
    <property type="entry name" value="DUF1275 DOMAIN PROTEIN"/>
    <property type="match status" value="1"/>
</dbReference>
<sequence length="260" mass="28558">MAPAIRYYGTTNGSVDDEERCTPPSSSDDEEQSLLVKQAPKQSWREHLTADVHRHRADMVLLLCYLITGLLDRNTVYIGLGFAAPNESKRWLKSGVSLASFCVGSFFFSCFHRFCSPRRRWVLCASFLLQMVLVLAAATILTVTPTSSDELAWTVLVPISLVAFQSCGQAVASRALQYDVLNSVVLTGIYADIFSDAELFAVRKVKRNRHVSAPVLLLFGAVMGGLLAHSVIGTAGVLWIAAALKLVVVFCWLLWPAADF</sequence>
<feature type="transmembrane region" description="Helical" evidence="2">
    <location>
        <begin position="121"/>
        <end position="145"/>
    </location>
</feature>
<feature type="transmembrane region" description="Helical" evidence="2">
    <location>
        <begin position="96"/>
        <end position="114"/>
    </location>
</feature>
<feature type="transmembrane region" description="Helical" evidence="2">
    <location>
        <begin position="151"/>
        <end position="172"/>
    </location>
</feature>
<keyword evidence="2" id="KW-0812">Transmembrane</keyword>
<dbReference type="Proteomes" id="UP000076874">
    <property type="component" value="Unassembled WGS sequence"/>
</dbReference>
<keyword evidence="4" id="KW-1185">Reference proteome</keyword>
<dbReference type="Pfam" id="PF06912">
    <property type="entry name" value="DUF1275"/>
    <property type="match status" value="1"/>
</dbReference>
<dbReference type="InterPro" id="IPR010699">
    <property type="entry name" value="DUF1275"/>
</dbReference>
<feature type="transmembrane region" description="Helical" evidence="2">
    <location>
        <begin position="60"/>
        <end position="84"/>
    </location>
</feature>
<dbReference type="EMBL" id="AZHD01000025">
    <property type="protein sequence ID" value="OAA54152.1"/>
    <property type="molecule type" value="Genomic_DNA"/>
</dbReference>